<evidence type="ECO:0000313" key="2">
    <source>
        <dbReference type="EMBL" id="KAJ8399045.1"/>
    </source>
</evidence>
<evidence type="ECO:0000313" key="1">
    <source>
        <dbReference type="EMBL" id="KAJ8351075.1"/>
    </source>
</evidence>
<accession>A0AAD7R0K6</accession>
<gene>
    <name evidence="1" type="ORF">AAFF_G00156340</name>
    <name evidence="2" type="ORF">AAFF_G00417120</name>
</gene>
<dbReference type="Gene3D" id="3.30.70.270">
    <property type="match status" value="1"/>
</dbReference>
<evidence type="ECO:0008006" key="4">
    <source>
        <dbReference type="Google" id="ProtNLM"/>
    </source>
</evidence>
<dbReference type="InterPro" id="IPR043502">
    <property type="entry name" value="DNA/RNA_pol_sf"/>
</dbReference>
<reference evidence="1" key="1">
    <citation type="journal article" date="2023" name="Science">
        <title>Genome structures resolve the early diversification of teleost fishes.</title>
        <authorList>
            <person name="Parey E."/>
            <person name="Louis A."/>
            <person name="Montfort J."/>
            <person name="Bouchez O."/>
            <person name="Roques C."/>
            <person name="Iampietro C."/>
            <person name="Lluch J."/>
            <person name="Castinel A."/>
            <person name="Donnadieu C."/>
            <person name="Desvignes T."/>
            <person name="Floi Bucao C."/>
            <person name="Jouanno E."/>
            <person name="Wen M."/>
            <person name="Mejri S."/>
            <person name="Dirks R."/>
            <person name="Jansen H."/>
            <person name="Henkel C."/>
            <person name="Chen W.J."/>
            <person name="Zahm M."/>
            <person name="Cabau C."/>
            <person name="Klopp C."/>
            <person name="Thompson A.W."/>
            <person name="Robinson-Rechavi M."/>
            <person name="Braasch I."/>
            <person name="Lecointre G."/>
            <person name="Bobe J."/>
            <person name="Postlethwait J.H."/>
            <person name="Berthelot C."/>
            <person name="Roest Crollius H."/>
            <person name="Guiguen Y."/>
        </authorList>
    </citation>
    <scope>NUCLEOTIDE SEQUENCE</scope>
    <source>
        <strain evidence="1">NC1722</strain>
    </source>
</reference>
<sequence>MPCYMEDILIYGRMREEHEQWLAEVFRAISASGIKLIEQKWRLNQSKLICVGHRISHEGVVDLEAPQDIAGLRRILGMINDLCRYLPSGSTVLQPLNNLLLSDVAWL</sequence>
<dbReference type="EMBL" id="JAINUG010002100">
    <property type="protein sequence ID" value="KAJ8351075.1"/>
    <property type="molecule type" value="Genomic_DNA"/>
</dbReference>
<dbReference type="EMBL" id="JAINUG010000086">
    <property type="protein sequence ID" value="KAJ8399045.1"/>
    <property type="molecule type" value="Genomic_DNA"/>
</dbReference>
<protein>
    <recommendedName>
        <fullName evidence="4">Reverse transcriptase</fullName>
    </recommendedName>
</protein>
<dbReference type="Proteomes" id="UP001221898">
    <property type="component" value="Unassembled WGS sequence"/>
</dbReference>
<dbReference type="InterPro" id="IPR043128">
    <property type="entry name" value="Rev_trsase/Diguanyl_cyclase"/>
</dbReference>
<organism evidence="1 3">
    <name type="scientific">Aldrovandia affinis</name>
    <dbReference type="NCBI Taxonomy" id="143900"/>
    <lineage>
        <taxon>Eukaryota</taxon>
        <taxon>Metazoa</taxon>
        <taxon>Chordata</taxon>
        <taxon>Craniata</taxon>
        <taxon>Vertebrata</taxon>
        <taxon>Euteleostomi</taxon>
        <taxon>Actinopterygii</taxon>
        <taxon>Neopterygii</taxon>
        <taxon>Teleostei</taxon>
        <taxon>Notacanthiformes</taxon>
        <taxon>Halosauridae</taxon>
        <taxon>Aldrovandia</taxon>
    </lineage>
</organism>
<evidence type="ECO:0000313" key="3">
    <source>
        <dbReference type="Proteomes" id="UP001221898"/>
    </source>
</evidence>
<dbReference type="AlphaFoldDB" id="A0AAD7R0K6"/>
<dbReference type="SUPFAM" id="SSF56672">
    <property type="entry name" value="DNA/RNA polymerases"/>
    <property type="match status" value="1"/>
</dbReference>
<name>A0AAD7R0K6_9TELE</name>
<proteinExistence type="predicted"/>
<keyword evidence="3" id="KW-1185">Reference proteome</keyword>
<comment type="caution">
    <text evidence="1">The sequence shown here is derived from an EMBL/GenBank/DDBJ whole genome shotgun (WGS) entry which is preliminary data.</text>
</comment>